<gene>
    <name evidence="1" type="ORF">MLD38_030721</name>
</gene>
<name>A0ACB9MPE6_9MYRT</name>
<comment type="caution">
    <text evidence="1">The sequence shown here is derived from an EMBL/GenBank/DDBJ whole genome shotgun (WGS) entry which is preliminary data.</text>
</comment>
<proteinExistence type="predicted"/>
<keyword evidence="2" id="KW-1185">Reference proteome</keyword>
<evidence type="ECO:0000313" key="2">
    <source>
        <dbReference type="Proteomes" id="UP001057402"/>
    </source>
</evidence>
<organism evidence="1 2">
    <name type="scientific">Melastoma candidum</name>
    <dbReference type="NCBI Taxonomy" id="119954"/>
    <lineage>
        <taxon>Eukaryota</taxon>
        <taxon>Viridiplantae</taxon>
        <taxon>Streptophyta</taxon>
        <taxon>Embryophyta</taxon>
        <taxon>Tracheophyta</taxon>
        <taxon>Spermatophyta</taxon>
        <taxon>Magnoliopsida</taxon>
        <taxon>eudicotyledons</taxon>
        <taxon>Gunneridae</taxon>
        <taxon>Pentapetalae</taxon>
        <taxon>rosids</taxon>
        <taxon>malvids</taxon>
        <taxon>Myrtales</taxon>
        <taxon>Melastomataceae</taxon>
        <taxon>Melastomatoideae</taxon>
        <taxon>Melastomateae</taxon>
        <taxon>Melastoma</taxon>
    </lineage>
</organism>
<evidence type="ECO:0000313" key="1">
    <source>
        <dbReference type="EMBL" id="KAI4325309.1"/>
    </source>
</evidence>
<sequence length="323" mass="36649">MGAAPLPPAAAGVVDEFYRPLPSVYFLFLAVWLVSSAIWASHTYRNSHLPTVNLQLILSTVPLLKSLQLMLSSVFWYSCFYLGRCSLWMSFGVYATGMLFKTASLVCFLLISQGYCITSDRLPLNKRRSTVALAGLFYLTLVGYRSSVPLFSLLLMVNYLILSYIISVGVLQNIVILREQLVTPFEEDDVDSMADPAYIKYSMFRKFYGATQIIAIAEVVTFLNMENSPENYWLRSAIREWIVMYIFLFLGWVFRSQDLAPTSAVMRPAKSNMNSNIPPIYSIEMDEASFRDFSRHKWQIGVPISADSSCKDTILVVIQHPHL</sequence>
<protein>
    <submittedName>
        <fullName evidence="1">Uncharacterized protein</fullName>
    </submittedName>
</protein>
<dbReference type="Proteomes" id="UP001057402">
    <property type="component" value="Chromosome 9"/>
</dbReference>
<dbReference type="EMBL" id="CM042888">
    <property type="protein sequence ID" value="KAI4325309.1"/>
    <property type="molecule type" value="Genomic_DNA"/>
</dbReference>
<accession>A0ACB9MPE6</accession>
<reference evidence="2" key="1">
    <citation type="journal article" date="2023" name="Front. Plant Sci.">
        <title>Chromosomal-level genome assembly of Melastoma candidum provides insights into trichome evolution.</title>
        <authorList>
            <person name="Zhong Y."/>
            <person name="Wu W."/>
            <person name="Sun C."/>
            <person name="Zou P."/>
            <person name="Liu Y."/>
            <person name="Dai S."/>
            <person name="Zhou R."/>
        </authorList>
    </citation>
    <scope>NUCLEOTIDE SEQUENCE [LARGE SCALE GENOMIC DNA]</scope>
</reference>